<dbReference type="KEGG" id="lol:LACOL_1284"/>
<organism evidence="2 3">
    <name type="scientific">Paucilactobacillus oligofermentans DSM 15707 = LMG 22743</name>
    <dbReference type="NCBI Taxonomy" id="1423778"/>
    <lineage>
        <taxon>Bacteria</taxon>
        <taxon>Bacillati</taxon>
        <taxon>Bacillota</taxon>
        <taxon>Bacilli</taxon>
        <taxon>Lactobacillales</taxon>
        <taxon>Lactobacillaceae</taxon>
        <taxon>Paucilactobacillus</taxon>
    </lineage>
</organism>
<evidence type="ECO:0000313" key="2">
    <source>
        <dbReference type="EMBL" id="KRL57936.1"/>
    </source>
</evidence>
<evidence type="ECO:0008006" key="4">
    <source>
        <dbReference type="Google" id="ProtNLM"/>
    </source>
</evidence>
<dbReference type="PATRIC" id="fig|1423778.4.peg.429"/>
<gene>
    <name evidence="2" type="ORF">FC70_GL000410</name>
</gene>
<dbReference type="OrthoDB" id="95278at2"/>
<accession>A0A0R1RL72</accession>
<comment type="caution">
    <text evidence="2">The sequence shown here is derived from an EMBL/GenBank/DDBJ whole genome shotgun (WGS) entry which is preliminary data.</text>
</comment>
<dbReference type="STRING" id="1423778.FC70_GL000410"/>
<dbReference type="EMBL" id="AZFE01000003">
    <property type="protein sequence ID" value="KRL57936.1"/>
    <property type="molecule type" value="Genomic_DNA"/>
</dbReference>
<dbReference type="InterPro" id="IPR012543">
    <property type="entry name" value="DUF1694"/>
</dbReference>
<keyword evidence="3" id="KW-1185">Reference proteome</keyword>
<sequence length="151" mass="17452">MPDNYSASTDDRLQNSIHGTPKINPDEQRKYLGTFRERVGFTISVQELISRDWTKEFAKELTQNYVQIIFINGNLEQEKIKPFILIATKAGINFTLKTSPEFHTNPDNLAIVVANKQAINFSTITASEKYPIDDQPRNQKVKQSFWQKLFQ</sequence>
<reference evidence="2 3" key="1">
    <citation type="journal article" date="2015" name="Genome Announc.">
        <title>Expanding the biotechnology potential of lactobacilli through comparative genomics of 213 strains and associated genera.</title>
        <authorList>
            <person name="Sun Z."/>
            <person name="Harris H.M."/>
            <person name="McCann A."/>
            <person name="Guo C."/>
            <person name="Argimon S."/>
            <person name="Zhang W."/>
            <person name="Yang X."/>
            <person name="Jeffery I.B."/>
            <person name="Cooney J.C."/>
            <person name="Kagawa T.F."/>
            <person name="Liu W."/>
            <person name="Song Y."/>
            <person name="Salvetti E."/>
            <person name="Wrobel A."/>
            <person name="Rasinkangas P."/>
            <person name="Parkhill J."/>
            <person name="Rea M.C."/>
            <person name="O'Sullivan O."/>
            <person name="Ritari J."/>
            <person name="Douillard F.P."/>
            <person name="Paul Ross R."/>
            <person name="Yang R."/>
            <person name="Briner A.E."/>
            <person name="Felis G.E."/>
            <person name="de Vos W.M."/>
            <person name="Barrangou R."/>
            <person name="Klaenhammer T.R."/>
            <person name="Caufield P.W."/>
            <person name="Cui Y."/>
            <person name="Zhang H."/>
            <person name="O'Toole P.W."/>
        </authorList>
    </citation>
    <scope>NUCLEOTIDE SEQUENCE [LARGE SCALE GENOMIC DNA]</scope>
    <source>
        <strain evidence="2 3">DSM 15707</strain>
    </source>
</reference>
<evidence type="ECO:0000256" key="1">
    <source>
        <dbReference type="SAM" id="MobiDB-lite"/>
    </source>
</evidence>
<dbReference type="Gene3D" id="3.30.1330.30">
    <property type="match status" value="1"/>
</dbReference>
<dbReference type="SUPFAM" id="SSF160515">
    <property type="entry name" value="YueI-like"/>
    <property type="match status" value="1"/>
</dbReference>
<feature type="compositionally biased region" description="Polar residues" evidence="1">
    <location>
        <begin position="1"/>
        <end position="18"/>
    </location>
</feature>
<dbReference type="PIRSF" id="PIRSF034303">
    <property type="entry name" value="DUF1694"/>
    <property type="match status" value="1"/>
</dbReference>
<dbReference type="InterPro" id="IPR029064">
    <property type="entry name" value="Ribosomal_eL30-like_sf"/>
</dbReference>
<proteinExistence type="predicted"/>
<dbReference type="RefSeq" id="WP_057889358.1">
    <property type="nucleotide sequence ID" value="NZ_AZFE01000003.1"/>
</dbReference>
<dbReference type="Proteomes" id="UP000051697">
    <property type="component" value="Unassembled WGS sequence"/>
</dbReference>
<evidence type="ECO:0000313" key="3">
    <source>
        <dbReference type="Proteomes" id="UP000051697"/>
    </source>
</evidence>
<dbReference type="Pfam" id="PF07997">
    <property type="entry name" value="DUF1694"/>
    <property type="match status" value="1"/>
</dbReference>
<name>A0A0R1RL72_9LACO</name>
<feature type="region of interest" description="Disordered" evidence="1">
    <location>
        <begin position="1"/>
        <end position="24"/>
    </location>
</feature>
<dbReference type="AlphaFoldDB" id="A0A0R1RL72"/>
<protein>
    <recommendedName>
        <fullName evidence="4">DUF1694 domain-containing protein</fullName>
    </recommendedName>
</protein>